<dbReference type="Proteomes" id="UP001161389">
    <property type="component" value="Unassembled WGS sequence"/>
</dbReference>
<dbReference type="GO" id="GO:0000976">
    <property type="term" value="F:transcription cis-regulatory region binding"/>
    <property type="evidence" value="ECO:0007669"/>
    <property type="project" value="TreeGrafter"/>
</dbReference>
<organism evidence="8 9">
    <name type="scientific">Litoribrevibacter albus</name>
    <dbReference type="NCBI Taxonomy" id="1473156"/>
    <lineage>
        <taxon>Bacteria</taxon>
        <taxon>Pseudomonadati</taxon>
        <taxon>Pseudomonadota</taxon>
        <taxon>Gammaproteobacteria</taxon>
        <taxon>Oceanospirillales</taxon>
        <taxon>Oceanospirillaceae</taxon>
        <taxon>Litoribrevibacter</taxon>
    </lineage>
</organism>
<evidence type="ECO:0000256" key="4">
    <source>
        <dbReference type="ARBA" id="ARBA00023125"/>
    </source>
</evidence>
<keyword evidence="4" id="KW-0238">DNA-binding</keyword>
<evidence type="ECO:0000313" key="8">
    <source>
        <dbReference type="EMBL" id="GLQ32663.1"/>
    </source>
</evidence>
<dbReference type="EMBL" id="BSNM01000016">
    <property type="protein sequence ID" value="GLQ32663.1"/>
    <property type="molecule type" value="Genomic_DNA"/>
</dbReference>
<dbReference type="GO" id="GO:0000156">
    <property type="term" value="F:phosphorelay response regulator activity"/>
    <property type="evidence" value="ECO:0007669"/>
    <property type="project" value="TreeGrafter"/>
</dbReference>
<dbReference type="Gene3D" id="3.40.50.2300">
    <property type="match status" value="1"/>
</dbReference>
<dbReference type="SMART" id="SM00448">
    <property type="entry name" value="REC"/>
    <property type="match status" value="1"/>
</dbReference>
<dbReference type="GO" id="GO:0006355">
    <property type="term" value="P:regulation of DNA-templated transcription"/>
    <property type="evidence" value="ECO:0007669"/>
    <property type="project" value="TreeGrafter"/>
</dbReference>
<dbReference type="SUPFAM" id="SSF52172">
    <property type="entry name" value="CheY-like"/>
    <property type="match status" value="1"/>
</dbReference>
<sequence length="374" mass="41959">MTVKVLSIDDTPPNQALINKVLSPHFELDLAMNAEEGWVKVEEFCPDVILLDVNMPGQNGYEFCRALREDTSKDNIGVIFVSALTTLDERLEGYDAGGDDYVCKPFNPSELRAKVGANSLVRQKIVNAKAHADMAQAAAFTAMSNSSEMGRVLEFLIQSLQTSDYNEVAQCLLNMLKAFQLSGVVSFRSDIIGHQFFALSGVVSPLEKALFEQTTNAERIVAHKHLYMFNSEHASILIKNMPNDDAVLGRLRDHLAIAVTVVEEKIKSLDTDRLAERRKQKLLESGIGLINDSVTKIDRRFSSFSDSMKERLTNMMHEVEECMMVMGLSQEQETTLIGKVAEQHQKLYELYEETDDIERELIEASTTLRKALDD</sequence>
<evidence type="ECO:0000259" key="7">
    <source>
        <dbReference type="PROSITE" id="PS50110"/>
    </source>
</evidence>
<dbReference type="InterPro" id="IPR001789">
    <property type="entry name" value="Sig_transdc_resp-reg_receiver"/>
</dbReference>
<evidence type="ECO:0000313" key="9">
    <source>
        <dbReference type="Proteomes" id="UP001161389"/>
    </source>
</evidence>
<keyword evidence="9" id="KW-1185">Reference proteome</keyword>
<evidence type="ECO:0000256" key="6">
    <source>
        <dbReference type="PROSITE-ProRule" id="PRU00169"/>
    </source>
</evidence>
<dbReference type="GO" id="GO:0005829">
    <property type="term" value="C:cytosol"/>
    <property type="evidence" value="ECO:0007669"/>
    <property type="project" value="TreeGrafter"/>
</dbReference>
<keyword evidence="5" id="KW-0804">Transcription</keyword>
<proteinExistence type="predicted"/>
<dbReference type="PANTHER" id="PTHR48111">
    <property type="entry name" value="REGULATOR OF RPOS"/>
    <property type="match status" value="1"/>
</dbReference>
<accession>A0AA37SCQ4</accession>
<dbReference type="AlphaFoldDB" id="A0AA37SCQ4"/>
<keyword evidence="1 6" id="KW-0597">Phosphoprotein</keyword>
<dbReference type="GO" id="GO:0032993">
    <property type="term" value="C:protein-DNA complex"/>
    <property type="evidence" value="ECO:0007669"/>
    <property type="project" value="TreeGrafter"/>
</dbReference>
<keyword evidence="2" id="KW-0902">Two-component regulatory system</keyword>
<evidence type="ECO:0000256" key="3">
    <source>
        <dbReference type="ARBA" id="ARBA00023015"/>
    </source>
</evidence>
<dbReference type="PROSITE" id="PS50110">
    <property type="entry name" value="RESPONSE_REGULATORY"/>
    <property type="match status" value="1"/>
</dbReference>
<protein>
    <recommendedName>
        <fullName evidence="7">Response regulatory domain-containing protein</fullName>
    </recommendedName>
</protein>
<keyword evidence="3" id="KW-0805">Transcription regulation</keyword>
<dbReference type="InterPro" id="IPR039420">
    <property type="entry name" value="WalR-like"/>
</dbReference>
<reference evidence="8" key="1">
    <citation type="journal article" date="2014" name="Int. J. Syst. Evol. Microbiol.">
        <title>Complete genome sequence of Corynebacterium casei LMG S-19264T (=DSM 44701T), isolated from a smear-ripened cheese.</title>
        <authorList>
            <consortium name="US DOE Joint Genome Institute (JGI-PGF)"/>
            <person name="Walter F."/>
            <person name="Albersmeier A."/>
            <person name="Kalinowski J."/>
            <person name="Ruckert C."/>
        </authorList>
    </citation>
    <scope>NUCLEOTIDE SEQUENCE</scope>
    <source>
        <strain evidence="8">NBRC 110071</strain>
    </source>
</reference>
<dbReference type="Pfam" id="PF00072">
    <property type="entry name" value="Response_reg"/>
    <property type="match status" value="1"/>
</dbReference>
<evidence type="ECO:0000256" key="1">
    <source>
        <dbReference type="ARBA" id="ARBA00022553"/>
    </source>
</evidence>
<feature type="modified residue" description="4-aspartylphosphate" evidence="6">
    <location>
        <position position="52"/>
    </location>
</feature>
<reference evidence="8" key="2">
    <citation type="submission" date="2023-01" db="EMBL/GenBank/DDBJ databases">
        <title>Draft genome sequence of Litoribrevibacter albus strain NBRC 110071.</title>
        <authorList>
            <person name="Sun Q."/>
            <person name="Mori K."/>
        </authorList>
    </citation>
    <scope>NUCLEOTIDE SEQUENCE</scope>
    <source>
        <strain evidence="8">NBRC 110071</strain>
    </source>
</reference>
<evidence type="ECO:0000256" key="5">
    <source>
        <dbReference type="ARBA" id="ARBA00023163"/>
    </source>
</evidence>
<dbReference type="PANTHER" id="PTHR48111:SF1">
    <property type="entry name" value="TWO-COMPONENT RESPONSE REGULATOR ORR33"/>
    <property type="match status" value="1"/>
</dbReference>
<evidence type="ECO:0000256" key="2">
    <source>
        <dbReference type="ARBA" id="ARBA00023012"/>
    </source>
</evidence>
<gene>
    <name evidence="8" type="ORF">GCM10007876_31420</name>
</gene>
<dbReference type="RefSeq" id="WP_284382734.1">
    <property type="nucleotide sequence ID" value="NZ_BSNM01000016.1"/>
</dbReference>
<dbReference type="InterPro" id="IPR011006">
    <property type="entry name" value="CheY-like_superfamily"/>
</dbReference>
<name>A0AA37SCQ4_9GAMM</name>
<feature type="domain" description="Response regulatory" evidence="7">
    <location>
        <begin position="4"/>
        <end position="119"/>
    </location>
</feature>
<comment type="caution">
    <text evidence="8">The sequence shown here is derived from an EMBL/GenBank/DDBJ whole genome shotgun (WGS) entry which is preliminary data.</text>
</comment>